<evidence type="ECO:0000313" key="2">
    <source>
        <dbReference type="EMBL" id="SDK73387.1"/>
    </source>
</evidence>
<evidence type="ECO:0000313" key="3">
    <source>
        <dbReference type="Proteomes" id="UP000199382"/>
    </source>
</evidence>
<feature type="region of interest" description="Disordered" evidence="1">
    <location>
        <begin position="427"/>
        <end position="448"/>
    </location>
</feature>
<keyword evidence="3" id="KW-1185">Reference proteome</keyword>
<gene>
    <name evidence="2" type="ORF">SAMN04488026_105131</name>
</gene>
<dbReference type="EMBL" id="FNEK01000051">
    <property type="protein sequence ID" value="SDK73387.1"/>
    <property type="molecule type" value="Genomic_DNA"/>
</dbReference>
<evidence type="ECO:0000256" key="1">
    <source>
        <dbReference type="SAM" id="MobiDB-lite"/>
    </source>
</evidence>
<reference evidence="2 3" key="1">
    <citation type="submission" date="2016-10" db="EMBL/GenBank/DDBJ databases">
        <authorList>
            <person name="de Groot N.N."/>
        </authorList>
    </citation>
    <scope>NUCLEOTIDE SEQUENCE [LARGE SCALE GENOMIC DNA]</scope>
    <source>
        <strain evidence="2 3">DSM 25294</strain>
    </source>
</reference>
<feature type="compositionally biased region" description="Basic and acidic residues" evidence="1">
    <location>
        <begin position="198"/>
        <end position="207"/>
    </location>
</feature>
<protein>
    <submittedName>
        <fullName evidence="2">Uncharacterized protein</fullName>
    </submittedName>
</protein>
<name>A0A1G9EBC6_9RHOB</name>
<accession>A0A1G9EBC6</accession>
<sequence length="493" mass="54393">MAPQRNRMKGVSARGRTDAFIDLLHRPRIADEATDPTRIVRVFRKWRWRCADIRLRVADGFEKLLGTERFKEEVERPLAHGLDRDGDGPVRRHDTHPAAWGKTQAIGHQRRSVPVRQPEVQHEDVGQQLAEQGQSVGCGLRRNRLQAGIVQNGFVDAAERRGIFDEEDSFMCRSCPSAGSFRAGFPREALKGRFPVARQERRSDPCRHPGPRFKASESSWRRSAPAAPVSAIRMWVSARTRARSNAFTETWTAFKARWRSECISSSRQTAWSDPAMRMSDCNLQPDPEASRALPAAFDAGATLSCSREANNCARGAARVSIAMIGFDCTASAPRSRRCRSSRFVMLEQSARIGGKPGQAAYSERVSSPASLSTSIRITSWFRTARGSGVGPCLVAISTDAPRWLRICTSVRVACAFLEKTSSLAPAMHPGPARSGSLPWLDPSPDGAGSVGTSQVSTFYKARLAPCTLHAFETSRIEAVETIRPARGRTECVF</sequence>
<dbReference type="Proteomes" id="UP000199382">
    <property type="component" value="Unassembled WGS sequence"/>
</dbReference>
<organism evidence="2 3">
    <name type="scientific">Aliiruegeria lutimaris</name>
    <dbReference type="NCBI Taxonomy" id="571298"/>
    <lineage>
        <taxon>Bacteria</taxon>
        <taxon>Pseudomonadati</taxon>
        <taxon>Pseudomonadota</taxon>
        <taxon>Alphaproteobacteria</taxon>
        <taxon>Rhodobacterales</taxon>
        <taxon>Roseobacteraceae</taxon>
        <taxon>Aliiruegeria</taxon>
    </lineage>
</organism>
<dbReference type="AlphaFoldDB" id="A0A1G9EBC6"/>
<proteinExistence type="predicted"/>
<feature type="region of interest" description="Disordered" evidence="1">
    <location>
        <begin position="198"/>
        <end position="219"/>
    </location>
</feature>